<name>A0A3P1SHT1_9ACTO</name>
<dbReference type="PANTHER" id="PTHR34215">
    <property type="entry name" value="BLL0784 PROTEIN"/>
    <property type="match status" value="1"/>
</dbReference>
<feature type="region of interest" description="Disordered" evidence="1">
    <location>
        <begin position="1"/>
        <end position="27"/>
    </location>
</feature>
<evidence type="ECO:0000313" key="3">
    <source>
        <dbReference type="EMBL" id="RRC96587.1"/>
    </source>
</evidence>
<dbReference type="PANTHER" id="PTHR34215:SF1">
    <property type="entry name" value="YLXR DOMAIN-CONTAINING PROTEIN"/>
    <property type="match status" value="1"/>
</dbReference>
<dbReference type="EMBL" id="RQZF01000001">
    <property type="protein sequence ID" value="RRC96587.1"/>
    <property type="molecule type" value="Genomic_DNA"/>
</dbReference>
<dbReference type="InterPro" id="IPR007393">
    <property type="entry name" value="YlxR_dom"/>
</dbReference>
<dbReference type="InterPro" id="IPR035931">
    <property type="entry name" value="YlxR-like_sf"/>
</dbReference>
<gene>
    <name evidence="3" type="ORF">EII11_02225</name>
</gene>
<dbReference type="InterPro" id="IPR037465">
    <property type="entry name" value="YlxR"/>
</dbReference>
<keyword evidence="4" id="KW-1185">Reference proteome</keyword>
<dbReference type="CDD" id="cd00279">
    <property type="entry name" value="YlxR"/>
    <property type="match status" value="1"/>
</dbReference>
<comment type="caution">
    <text evidence="3">The sequence shown here is derived from an EMBL/GenBank/DDBJ whole genome shotgun (WGS) entry which is preliminary data.</text>
</comment>
<evidence type="ECO:0000313" key="4">
    <source>
        <dbReference type="Proteomes" id="UP000280444"/>
    </source>
</evidence>
<dbReference type="Proteomes" id="UP000280444">
    <property type="component" value="Unassembled WGS sequence"/>
</dbReference>
<dbReference type="AlphaFoldDB" id="A0A3P1SHT1"/>
<proteinExistence type="predicted"/>
<reference evidence="3 4" key="1">
    <citation type="submission" date="2018-11" db="EMBL/GenBank/DDBJ databases">
        <title>Genomes From Bacteria Associated with the Canine Oral Cavity: a Test Case for Automated Genome-Based Taxonomic Assignment.</title>
        <authorList>
            <person name="Coil D.A."/>
            <person name="Jospin G."/>
            <person name="Darling A.E."/>
            <person name="Wallis C."/>
            <person name="Davis I.J."/>
            <person name="Harris S."/>
            <person name="Eisen J.A."/>
            <person name="Holcombe L.J."/>
            <person name="O'Flynn C."/>
        </authorList>
    </citation>
    <scope>NUCLEOTIDE SEQUENCE [LARGE SCALE GENOMIC DNA]</scope>
    <source>
        <strain evidence="3 4">OH770</strain>
    </source>
</reference>
<dbReference type="SUPFAM" id="SSF64376">
    <property type="entry name" value="YlxR-like"/>
    <property type="match status" value="1"/>
</dbReference>
<protein>
    <submittedName>
        <fullName evidence="3">YlxR family protein</fullName>
    </submittedName>
</protein>
<dbReference type="Pfam" id="PF04296">
    <property type="entry name" value="YlxR"/>
    <property type="match status" value="1"/>
</dbReference>
<evidence type="ECO:0000256" key="1">
    <source>
        <dbReference type="SAM" id="MobiDB-lite"/>
    </source>
</evidence>
<dbReference type="OrthoDB" id="5244965at2"/>
<sequence length="120" mass="12589">MKNPSTSLAEQGEGEGDAEGHPRVAPQRTCAGCGGKASRNTLIRVVANADLHLVVDSQRALPGRGAWVHPAPECVAGAQQRRALPRLLKLPGAAPVPSEEFWRELALAALSEAPTASTHE</sequence>
<organism evidence="3 4">
    <name type="scientific">Schaalia canis</name>
    <dbReference type="NCBI Taxonomy" id="100469"/>
    <lineage>
        <taxon>Bacteria</taxon>
        <taxon>Bacillati</taxon>
        <taxon>Actinomycetota</taxon>
        <taxon>Actinomycetes</taxon>
        <taxon>Actinomycetales</taxon>
        <taxon>Actinomycetaceae</taxon>
        <taxon>Schaalia</taxon>
    </lineage>
</organism>
<evidence type="ECO:0000259" key="2">
    <source>
        <dbReference type="Pfam" id="PF04296"/>
    </source>
</evidence>
<feature type="domain" description="YlxR" evidence="2">
    <location>
        <begin position="28"/>
        <end position="91"/>
    </location>
</feature>
<accession>A0A3P1SHT1</accession>
<dbReference type="Gene3D" id="3.30.1230.10">
    <property type="entry name" value="YlxR-like"/>
    <property type="match status" value="1"/>
</dbReference>